<name>A0A7U2NQA7_PHANO</name>
<evidence type="ECO:0000313" key="2">
    <source>
        <dbReference type="EMBL" id="QRD06527.1"/>
    </source>
</evidence>
<dbReference type="OrthoDB" id="3754585at2759"/>
<keyword evidence="1" id="KW-0812">Transmembrane</keyword>
<dbReference type="RefSeq" id="XP_001802129.1">
    <property type="nucleotide sequence ID" value="XM_001802077.1"/>
</dbReference>
<feature type="transmembrane region" description="Helical" evidence="1">
    <location>
        <begin position="228"/>
        <end position="250"/>
    </location>
</feature>
<gene>
    <name evidence="2" type="ORF">JI435_118930</name>
</gene>
<dbReference type="EMBL" id="CP069042">
    <property type="protein sequence ID" value="QRD06527.1"/>
    <property type="molecule type" value="Genomic_DNA"/>
</dbReference>
<keyword evidence="1" id="KW-0472">Membrane</keyword>
<feature type="transmembrane region" description="Helical" evidence="1">
    <location>
        <begin position="12"/>
        <end position="34"/>
    </location>
</feature>
<dbReference type="KEGG" id="pno:SNOG_11893"/>
<protein>
    <submittedName>
        <fullName evidence="2">Uncharacterized protein</fullName>
    </submittedName>
</protein>
<feature type="transmembrane region" description="Helical" evidence="1">
    <location>
        <begin position="159"/>
        <end position="179"/>
    </location>
</feature>
<feature type="transmembrane region" description="Helical" evidence="1">
    <location>
        <begin position="262"/>
        <end position="285"/>
    </location>
</feature>
<reference evidence="3" key="1">
    <citation type="journal article" date="2021" name="BMC Genomics">
        <title>Chromosome-level genome assembly and manually-curated proteome of model necrotroph Parastagonospora nodorum Sn15 reveals a genome-wide trove of candidate effector homologs, and redundancy of virulence-related functions within an accessory chromosome.</title>
        <authorList>
            <person name="Bertazzoni S."/>
            <person name="Jones D.A.B."/>
            <person name="Phan H.T."/>
            <person name="Tan K.-C."/>
            <person name="Hane J.K."/>
        </authorList>
    </citation>
    <scope>NUCLEOTIDE SEQUENCE [LARGE SCALE GENOMIC DNA]</scope>
    <source>
        <strain evidence="3">SN15 / ATCC MYA-4574 / FGSC 10173)</strain>
    </source>
</reference>
<feature type="transmembrane region" description="Helical" evidence="1">
    <location>
        <begin position="130"/>
        <end position="153"/>
    </location>
</feature>
<accession>A0A7U2NQA7</accession>
<feature type="transmembrane region" description="Helical" evidence="1">
    <location>
        <begin position="200"/>
        <end position="222"/>
    </location>
</feature>
<feature type="transmembrane region" description="Helical" evidence="1">
    <location>
        <begin position="40"/>
        <end position="61"/>
    </location>
</feature>
<dbReference type="VEuPathDB" id="FungiDB:JI435_118930"/>
<organism evidence="2 3">
    <name type="scientific">Phaeosphaeria nodorum (strain SN15 / ATCC MYA-4574 / FGSC 10173)</name>
    <name type="common">Glume blotch fungus</name>
    <name type="synonym">Parastagonospora nodorum</name>
    <dbReference type="NCBI Taxonomy" id="321614"/>
    <lineage>
        <taxon>Eukaryota</taxon>
        <taxon>Fungi</taxon>
        <taxon>Dikarya</taxon>
        <taxon>Ascomycota</taxon>
        <taxon>Pezizomycotina</taxon>
        <taxon>Dothideomycetes</taxon>
        <taxon>Pleosporomycetidae</taxon>
        <taxon>Pleosporales</taxon>
        <taxon>Pleosporineae</taxon>
        <taxon>Phaeosphaeriaceae</taxon>
        <taxon>Parastagonospora</taxon>
    </lineage>
</organism>
<evidence type="ECO:0000313" key="3">
    <source>
        <dbReference type="Proteomes" id="UP000663193"/>
    </source>
</evidence>
<keyword evidence="1" id="KW-1133">Transmembrane helix</keyword>
<evidence type="ECO:0000256" key="1">
    <source>
        <dbReference type="SAM" id="Phobius"/>
    </source>
</evidence>
<dbReference type="Proteomes" id="UP000663193">
    <property type="component" value="Chromosome 20"/>
</dbReference>
<proteinExistence type="predicted"/>
<dbReference type="AlphaFoldDB" id="A0A7U2NQA7"/>
<keyword evidence="3" id="KW-1185">Reference proteome</keyword>
<dbReference type="OMA" id="QCETEAW"/>
<sequence>MSDCTLSPSASAFSSILSAFIGSVANGLFSGFWIAFFTGWISWLAFIRILAAGFYELWLSVKAGTNPNISKADIEYESIGMLPLNQAAKKGLNTVNEDDAEGQFDNTSTPTHQFKPSIIMPKTPERTVHAFGWLGWIWSAVYTPISHSIWLSIHISSPHGPILLVRALAIGVSALSLTFDTKARYGARLGRGSLYLLFNLWNSFACILLGVEATILLIRGALNVSFTPIPLLVAYPVFSIIWAVVSWKFLPPIDAARPGMNTFADVAMGCFAGVFCAAPAFALYMKANFDKDVAEMGFETGEATGGVGLGEFLSCGGVSVLQKFAAIMP</sequence>